<evidence type="ECO:0000256" key="1">
    <source>
        <dbReference type="SAM" id="MobiDB-lite"/>
    </source>
</evidence>
<keyword evidence="3" id="KW-1185">Reference proteome</keyword>
<name>A0AAD9XPI1_9ROSI</name>
<feature type="compositionally biased region" description="Acidic residues" evidence="1">
    <location>
        <begin position="1"/>
        <end position="22"/>
    </location>
</feature>
<sequence length="64" mass="6853">MEAEADAMDAVDEPSEVEEADEPVPAWAQKLLQSIAEVAKSNADTATIVSELIREIRGLKDVVG</sequence>
<dbReference type="EMBL" id="JANJYI010000001">
    <property type="protein sequence ID" value="KAK2662663.1"/>
    <property type="molecule type" value="Genomic_DNA"/>
</dbReference>
<proteinExistence type="predicted"/>
<comment type="caution">
    <text evidence="2">The sequence shown here is derived from an EMBL/GenBank/DDBJ whole genome shotgun (WGS) entry which is preliminary data.</text>
</comment>
<protein>
    <submittedName>
        <fullName evidence="2">Uncharacterized protein</fullName>
    </submittedName>
</protein>
<feature type="region of interest" description="Disordered" evidence="1">
    <location>
        <begin position="1"/>
        <end position="24"/>
    </location>
</feature>
<dbReference type="Proteomes" id="UP001280121">
    <property type="component" value="Unassembled WGS sequence"/>
</dbReference>
<accession>A0AAD9XPI1</accession>
<evidence type="ECO:0000313" key="2">
    <source>
        <dbReference type="EMBL" id="KAK2662663.1"/>
    </source>
</evidence>
<dbReference type="AlphaFoldDB" id="A0AAD9XPI1"/>
<gene>
    <name evidence="2" type="ORF">Ddye_001237</name>
</gene>
<evidence type="ECO:0000313" key="3">
    <source>
        <dbReference type="Proteomes" id="UP001280121"/>
    </source>
</evidence>
<organism evidence="2 3">
    <name type="scientific">Dipteronia dyeriana</name>
    <dbReference type="NCBI Taxonomy" id="168575"/>
    <lineage>
        <taxon>Eukaryota</taxon>
        <taxon>Viridiplantae</taxon>
        <taxon>Streptophyta</taxon>
        <taxon>Embryophyta</taxon>
        <taxon>Tracheophyta</taxon>
        <taxon>Spermatophyta</taxon>
        <taxon>Magnoliopsida</taxon>
        <taxon>eudicotyledons</taxon>
        <taxon>Gunneridae</taxon>
        <taxon>Pentapetalae</taxon>
        <taxon>rosids</taxon>
        <taxon>malvids</taxon>
        <taxon>Sapindales</taxon>
        <taxon>Sapindaceae</taxon>
        <taxon>Hippocastanoideae</taxon>
        <taxon>Acereae</taxon>
        <taxon>Dipteronia</taxon>
    </lineage>
</organism>
<reference evidence="2" key="1">
    <citation type="journal article" date="2023" name="Plant J.">
        <title>Genome sequences and population genomics provide insights into the demographic history, inbreeding, and mutation load of two 'living fossil' tree species of Dipteronia.</title>
        <authorList>
            <person name="Feng Y."/>
            <person name="Comes H.P."/>
            <person name="Chen J."/>
            <person name="Zhu S."/>
            <person name="Lu R."/>
            <person name="Zhang X."/>
            <person name="Li P."/>
            <person name="Qiu J."/>
            <person name="Olsen K.M."/>
            <person name="Qiu Y."/>
        </authorList>
    </citation>
    <scope>NUCLEOTIDE SEQUENCE</scope>
    <source>
        <strain evidence="2">KIB01</strain>
    </source>
</reference>